<evidence type="ECO:0000256" key="4">
    <source>
        <dbReference type="ARBA" id="ARBA00022842"/>
    </source>
</evidence>
<accession>K0JW67</accession>
<dbReference type="Gene3D" id="1.10.150.240">
    <property type="entry name" value="Putative phosphatase, domain 2"/>
    <property type="match status" value="1"/>
</dbReference>
<gene>
    <name evidence="5" type="ordered locus">BN6_47850</name>
</gene>
<dbReference type="SFLD" id="SFLDG01129">
    <property type="entry name" value="C1.5:_HAD__Beta-PGM__Phosphata"/>
    <property type="match status" value="1"/>
</dbReference>
<evidence type="ECO:0000256" key="3">
    <source>
        <dbReference type="ARBA" id="ARBA00022723"/>
    </source>
</evidence>
<dbReference type="KEGG" id="sesp:BN6_47850"/>
<dbReference type="eggNOG" id="COG0637">
    <property type="taxonomic scope" value="Bacteria"/>
</dbReference>
<comment type="similarity">
    <text evidence="2">Belongs to the HAD-like hydrolase superfamily. CbbY/CbbZ/Gph/YieH family.</text>
</comment>
<evidence type="ECO:0000256" key="2">
    <source>
        <dbReference type="ARBA" id="ARBA00006171"/>
    </source>
</evidence>
<dbReference type="SFLD" id="SFLDS00003">
    <property type="entry name" value="Haloacid_Dehalogenase"/>
    <property type="match status" value="1"/>
</dbReference>
<protein>
    <submittedName>
        <fullName evidence="5">HAD superfamily hydrolase</fullName>
    </submittedName>
</protein>
<dbReference type="Gene3D" id="3.40.50.1000">
    <property type="entry name" value="HAD superfamily/HAD-like"/>
    <property type="match status" value="1"/>
</dbReference>
<dbReference type="HOGENOM" id="CLU_045011_13_2_11"/>
<keyword evidence="5" id="KW-0378">Hydrolase</keyword>
<dbReference type="BioCyc" id="SESP1179773:BN6_RS23140-MONOMER"/>
<dbReference type="PANTHER" id="PTHR46193">
    <property type="entry name" value="6-PHOSPHOGLUCONATE PHOSPHATASE"/>
    <property type="match status" value="1"/>
</dbReference>
<dbReference type="Proteomes" id="UP000006281">
    <property type="component" value="Chromosome"/>
</dbReference>
<dbReference type="STRING" id="1179773.BN6_47850"/>
<evidence type="ECO:0000256" key="1">
    <source>
        <dbReference type="ARBA" id="ARBA00001946"/>
    </source>
</evidence>
<comment type="cofactor">
    <cofactor evidence="1">
        <name>Mg(2+)</name>
        <dbReference type="ChEBI" id="CHEBI:18420"/>
    </cofactor>
</comment>
<dbReference type="InterPro" id="IPR023214">
    <property type="entry name" value="HAD_sf"/>
</dbReference>
<dbReference type="InterPro" id="IPR006439">
    <property type="entry name" value="HAD-SF_hydro_IA"/>
</dbReference>
<dbReference type="PANTHER" id="PTHR46193:SF10">
    <property type="entry name" value="6-PHOSPHOGLUCONATE PHOSPHATASE"/>
    <property type="match status" value="1"/>
</dbReference>
<dbReference type="GO" id="GO:0016787">
    <property type="term" value="F:hydrolase activity"/>
    <property type="evidence" value="ECO:0007669"/>
    <property type="project" value="UniProtKB-KW"/>
</dbReference>
<dbReference type="PATRIC" id="fig|1179773.3.peg.4795"/>
<dbReference type="GO" id="GO:0046872">
    <property type="term" value="F:metal ion binding"/>
    <property type="evidence" value="ECO:0007669"/>
    <property type="project" value="UniProtKB-KW"/>
</dbReference>
<dbReference type="InterPro" id="IPR023198">
    <property type="entry name" value="PGP-like_dom2"/>
</dbReference>
<evidence type="ECO:0000313" key="5">
    <source>
        <dbReference type="EMBL" id="CCH32060.1"/>
    </source>
</evidence>
<keyword evidence="3" id="KW-0479">Metal-binding</keyword>
<dbReference type="InterPro" id="IPR051600">
    <property type="entry name" value="Beta-PGM-like"/>
</dbReference>
<reference evidence="5 6" key="1">
    <citation type="journal article" date="2012" name="BMC Genomics">
        <title>Complete genome sequence of Saccharothrix espanaensis DSM 44229T and comparison to the other completely sequenced Pseudonocardiaceae.</title>
        <authorList>
            <person name="Strobel T."/>
            <person name="Al-Dilaimi A."/>
            <person name="Blom J."/>
            <person name="Gessner A."/>
            <person name="Kalinowski J."/>
            <person name="Luzhetska M."/>
            <person name="Puhler A."/>
            <person name="Szczepanowski R."/>
            <person name="Bechthold A."/>
            <person name="Ruckert C."/>
        </authorList>
    </citation>
    <scope>NUCLEOTIDE SEQUENCE [LARGE SCALE GENOMIC DNA]</scope>
    <source>
        <strain evidence="6">ATCC 51144 / DSM 44229 / JCM 9112 / NBRC 15066 / NRRL 15764</strain>
    </source>
</reference>
<dbReference type="SUPFAM" id="SSF56784">
    <property type="entry name" value="HAD-like"/>
    <property type="match status" value="1"/>
</dbReference>
<evidence type="ECO:0000313" key="6">
    <source>
        <dbReference type="Proteomes" id="UP000006281"/>
    </source>
</evidence>
<dbReference type="NCBIfam" id="TIGR01509">
    <property type="entry name" value="HAD-SF-IA-v3"/>
    <property type="match status" value="1"/>
</dbReference>
<dbReference type="EMBL" id="HE804045">
    <property type="protein sequence ID" value="CCH32060.1"/>
    <property type="molecule type" value="Genomic_DNA"/>
</dbReference>
<keyword evidence="4" id="KW-0460">Magnesium</keyword>
<proteinExistence type="inferred from homology"/>
<organism evidence="5 6">
    <name type="scientific">Saccharothrix espanaensis (strain ATCC 51144 / DSM 44229 / JCM 9112 / NBRC 15066 / NRRL 15764)</name>
    <dbReference type="NCBI Taxonomy" id="1179773"/>
    <lineage>
        <taxon>Bacteria</taxon>
        <taxon>Bacillati</taxon>
        <taxon>Actinomycetota</taxon>
        <taxon>Actinomycetes</taxon>
        <taxon>Pseudonocardiales</taxon>
        <taxon>Pseudonocardiaceae</taxon>
        <taxon>Saccharothrix</taxon>
    </lineage>
</organism>
<dbReference type="Pfam" id="PF00702">
    <property type="entry name" value="Hydrolase"/>
    <property type="match status" value="1"/>
</dbReference>
<dbReference type="InterPro" id="IPR036412">
    <property type="entry name" value="HAD-like_sf"/>
</dbReference>
<sequence>MTTGEHGVDLLILDLDGVLVDTQDAEDGALAYLGTLMGVHLEHHEAQELFSGKKVQECIDLLEGLAHRPPPPDAVPIVRAKCRELIGSTLEPVPGVREALARVDVPMCVASNSPLELIKERLSDCGIIDHFDGRLYSAYEAGAWKPDPGLFRWAARDQGVPADRCLVVEDSLVGVDAALAAGMKVLQFNVVPVRAPHRAGVPTFSSMHALPGLVHGGRSS</sequence>
<dbReference type="AlphaFoldDB" id="K0JW67"/>
<name>K0JW67_SACES</name>
<keyword evidence="6" id="KW-1185">Reference proteome</keyword>